<dbReference type="Pfam" id="PF03704">
    <property type="entry name" value="BTAD"/>
    <property type="match status" value="1"/>
</dbReference>
<dbReference type="PANTHER" id="PTHR35807">
    <property type="entry name" value="TRANSCRIPTIONAL REGULATOR REDD-RELATED"/>
    <property type="match status" value="1"/>
</dbReference>
<dbReference type="EMBL" id="BONJ01000019">
    <property type="protein sequence ID" value="GIG15175.1"/>
    <property type="molecule type" value="Genomic_DNA"/>
</dbReference>
<organism evidence="3 4">
    <name type="scientific">Catellatospora methionotrophica</name>
    <dbReference type="NCBI Taxonomy" id="121620"/>
    <lineage>
        <taxon>Bacteria</taxon>
        <taxon>Bacillati</taxon>
        <taxon>Actinomycetota</taxon>
        <taxon>Actinomycetes</taxon>
        <taxon>Micromonosporales</taxon>
        <taxon>Micromonosporaceae</taxon>
        <taxon>Catellatospora</taxon>
    </lineage>
</organism>
<dbReference type="InterPro" id="IPR051677">
    <property type="entry name" value="AfsR-DnrI-RedD_regulator"/>
</dbReference>
<dbReference type="GO" id="GO:0006355">
    <property type="term" value="P:regulation of DNA-templated transcription"/>
    <property type="evidence" value="ECO:0007669"/>
    <property type="project" value="InterPro"/>
</dbReference>
<dbReference type="InterPro" id="IPR036388">
    <property type="entry name" value="WH-like_DNA-bd_sf"/>
</dbReference>
<dbReference type="RefSeq" id="WP_166379539.1">
    <property type="nucleotide sequence ID" value="NZ_BAAATT010000005.1"/>
</dbReference>
<protein>
    <recommendedName>
        <fullName evidence="2">Bacterial transcriptional activator domain-containing protein</fullName>
    </recommendedName>
</protein>
<sequence length="1024" mass="109092">MAFTTVAEPPPGRRHLLVTAAPGFGKSWLVRSWLADHSPTWADGDTDLSAVDGWLVVDDLPPLDHAAASALAARLDRLPAATRAVLVSRTPWPGRLPADSAVLDAHDLALPEPTVGRVLAEQYGLDSPDLARAVHELTAGWPSLVHLAGRHLQTGTLATLCAPGTPLHGYAAEHVLAHLPVPQRRLLGRLGELETACEELVGPRERGTLRLLARTGLVVPAGAPPGAYGLTSAPHWLRPVPALAAVARQREPLAAATRRRLHADAAAWHAGQRIWAQAIRHRLRSGDLAATAELLREHGSAAVAAGGAGEVIDAVTALSTGPDAARGANADSRSASTPSPDAHGRGDGPSRRTEVSLLLLHGEALAVTGRLDEALACLTPLAASRDTLEPGLAWRLGQTYYSRAEHRAAFDALTRGRLDRADTVDEALLLSWTAAAYWSVGDRDACHDHALRARDAAAATGDDRALAAAHVALALHAALAGDRAGNTEQYAIALGHAEAARDAVQAARIRSNRLSQLLEEARFPQALAESVDAVAAAEASGNATALTVALVNRSEALSRMGLLDEAERCGERALAISQRAGSGKTAYALTILGDVRARRGQRSLARAAYEEAVRAADTDGMQQCFVPAMAGLACLVAYDDPATARRHAQTAAARANGPLATRALLAVGWTAVAAGDGAAATEAADRAESSARLHRDRAGLAEALELRADTIDRPSARRTALAEAARTWRATGARLDADRVACRLGQLPGASAEEQLASRVARASLEAAGVLASTPDETASAPHVAVRVLGRFEVVIDETPVPGAAWRSRKAQDLLRILVARRGRRVAREELAALLWPDDDDHHRVAHRLSVALSTMRSVLDPDRRLPTDHYVFATPTALAADPAHLDIDLDTFLAEADMGRRLHDQRRHPEAREVLAAAERRYTGDVFEDEPYDDWAVPTREEARAVYLRITRLLATLAGQRGAVDEALDYLLRILSRDPYDEAGHREVIALLDAAGRHGEARRARQRYTAAMRDIGRDTEITA</sequence>
<dbReference type="SMART" id="SM00028">
    <property type="entry name" value="TPR"/>
    <property type="match status" value="3"/>
</dbReference>
<evidence type="ECO:0000259" key="2">
    <source>
        <dbReference type="SMART" id="SM01043"/>
    </source>
</evidence>
<dbReference type="AlphaFoldDB" id="A0A8J3LIL6"/>
<dbReference type="Proteomes" id="UP000660339">
    <property type="component" value="Unassembled WGS sequence"/>
</dbReference>
<dbReference type="InterPro" id="IPR019734">
    <property type="entry name" value="TPR_rpt"/>
</dbReference>
<dbReference type="SUPFAM" id="SSF46894">
    <property type="entry name" value="C-terminal effector domain of the bipartite response regulators"/>
    <property type="match status" value="1"/>
</dbReference>
<name>A0A8J3LIL6_9ACTN</name>
<dbReference type="Gene3D" id="1.10.10.10">
    <property type="entry name" value="Winged helix-like DNA-binding domain superfamily/Winged helix DNA-binding domain"/>
    <property type="match status" value="1"/>
</dbReference>
<dbReference type="InterPro" id="IPR005158">
    <property type="entry name" value="BTAD"/>
</dbReference>
<dbReference type="InterPro" id="IPR016032">
    <property type="entry name" value="Sig_transdc_resp-reg_C-effctor"/>
</dbReference>
<dbReference type="Gene3D" id="1.25.40.10">
    <property type="entry name" value="Tetratricopeptide repeat domain"/>
    <property type="match status" value="2"/>
</dbReference>
<accession>A0A8J3LIL6</accession>
<dbReference type="SMART" id="SM01043">
    <property type="entry name" value="BTAD"/>
    <property type="match status" value="1"/>
</dbReference>
<gene>
    <name evidence="3" type="ORF">Cme02nite_35070</name>
</gene>
<proteinExistence type="predicted"/>
<feature type="region of interest" description="Disordered" evidence="1">
    <location>
        <begin position="323"/>
        <end position="350"/>
    </location>
</feature>
<dbReference type="SUPFAM" id="SSF48452">
    <property type="entry name" value="TPR-like"/>
    <property type="match status" value="2"/>
</dbReference>
<dbReference type="GO" id="GO:0003677">
    <property type="term" value="F:DNA binding"/>
    <property type="evidence" value="ECO:0007669"/>
    <property type="project" value="InterPro"/>
</dbReference>
<evidence type="ECO:0000313" key="4">
    <source>
        <dbReference type="Proteomes" id="UP000660339"/>
    </source>
</evidence>
<dbReference type="Pfam" id="PF13424">
    <property type="entry name" value="TPR_12"/>
    <property type="match status" value="1"/>
</dbReference>
<dbReference type="InterPro" id="IPR011990">
    <property type="entry name" value="TPR-like_helical_dom_sf"/>
</dbReference>
<evidence type="ECO:0000313" key="3">
    <source>
        <dbReference type="EMBL" id="GIG15175.1"/>
    </source>
</evidence>
<evidence type="ECO:0000256" key="1">
    <source>
        <dbReference type="SAM" id="MobiDB-lite"/>
    </source>
</evidence>
<reference evidence="3" key="1">
    <citation type="submission" date="2021-01" db="EMBL/GenBank/DDBJ databases">
        <title>Whole genome shotgun sequence of Catellatospora methionotrophica NBRC 14553.</title>
        <authorList>
            <person name="Komaki H."/>
            <person name="Tamura T."/>
        </authorList>
    </citation>
    <scope>NUCLEOTIDE SEQUENCE</scope>
    <source>
        <strain evidence="3">NBRC 14553</strain>
    </source>
</reference>
<feature type="domain" description="Bacterial transcriptional activator" evidence="2">
    <location>
        <begin position="888"/>
        <end position="1023"/>
    </location>
</feature>
<keyword evidence="4" id="KW-1185">Reference proteome</keyword>
<comment type="caution">
    <text evidence="3">The sequence shown here is derived from an EMBL/GenBank/DDBJ whole genome shotgun (WGS) entry which is preliminary data.</text>
</comment>